<dbReference type="OrthoDB" id="123418at2"/>
<sequence length="162" mass="16758">MRGGIWVLTIMAAVWGVAAIMVGHAPTWLVVIPIAISLALLFWASRQPVGTGNPVEGGHVGRVVGIATGIEGVAIFVAANVLINLHLPTLVMPAIAIIVGLHFIPLARWIPVALYYRTGGALIAVGAATSFFPPEQRASATGAGAAVVLWASCILLVRQGRG</sequence>
<keyword evidence="3" id="KW-1185">Reference proteome</keyword>
<dbReference type="RefSeq" id="WP_146569281.1">
    <property type="nucleotide sequence ID" value="NZ_CP042306.1"/>
</dbReference>
<reference evidence="2 3" key="1">
    <citation type="submission" date="2019-07" db="EMBL/GenBank/DDBJ databases">
        <title>Full genome sequence of Sphingomonas sp. 4R-6-7(HKS19).</title>
        <authorList>
            <person name="Im W.-T."/>
        </authorList>
    </citation>
    <scope>NUCLEOTIDE SEQUENCE [LARGE SCALE GENOMIC DNA]</scope>
    <source>
        <strain evidence="2 3">HKS19</strain>
    </source>
</reference>
<keyword evidence="1" id="KW-0812">Transmembrane</keyword>
<feature type="transmembrane region" description="Helical" evidence="1">
    <location>
        <begin position="28"/>
        <end position="44"/>
    </location>
</feature>
<proteinExistence type="predicted"/>
<evidence type="ECO:0000256" key="1">
    <source>
        <dbReference type="SAM" id="Phobius"/>
    </source>
</evidence>
<feature type="transmembrane region" description="Helical" evidence="1">
    <location>
        <begin position="5"/>
        <end position="22"/>
    </location>
</feature>
<organism evidence="2 3">
    <name type="scientific">Sphingomonas panacisoli</name>
    <dbReference type="NCBI Taxonomy" id="1813879"/>
    <lineage>
        <taxon>Bacteria</taxon>
        <taxon>Pseudomonadati</taxon>
        <taxon>Pseudomonadota</taxon>
        <taxon>Alphaproteobacteria</taxon>
        <taxon>Sphingomonadales</taxon>
        <taxon>Sphingomonadaceae</taxon>
        <taxon>Sphingomonas</taxon>
    </lineage>
</organism>
<dbReference type="AlphaFoldDB" id="A0A5B8LDL7"/>
<keyword evidence="1" id="KW-0472">Membrane</keyword>
<feature type="transmembrane region" description="Helical" evidence="1">
    <location>
        <begin position="89"/>
        <end position="107"/>
    </location>
</feature>
<accession>A0A5B8LDL7</accession>
<feature type="transmembrane region" description="Helical" evidence="1">
    <location>
        <begin position="138"/>
        <end position="157"/>
    </location>
</feature>
<gene>
    <name evidence="2" type="ORF">FPZ24_00845</name>
</gene>
<evidence type="ECO:0000313" key="2">
    <source>
        <dbReference type="EMBL" id="QDZ06197.1"/>
    </source>
</evidence>
<protein>
    <submittedName>
        <fullName evidence="2">Uncharacterized protein</fullName>
    </submittedName>
</protein>
<feature type="transmembrane region" description="Helical" evidence="1">
    <location>
        <begin position="64"/>
        <end position="83"/>
    </location>
</feature>
<evidence type="ECO:0000313" key="3">
    <source>
        <dbReference type="Proteomes" id="UP000315673"/>
    </source>
</evidence>
<keyword evidence="1" id="KW-1133">Transmembrane helix</keyword>
<name>A0A5B8LDL7_9SPHN</name>
<dbReference type="EMBL" id="CP042306">
    <property type="protein sequence ID" value="QDZ06197.1"/>
    <property type="molecule type" value="Genomic_DNA"/>
</dbReference>
<dbReference type="KEGG" id="spai:FPZ24_00845"/>
<dbReference type="Proteomes" id="UP000315673">
    <property type="component" value="Chromosome"/>
</dbReference>